<keyword evidence="2" id="KW-1185">Reference proteome</keyword>
<dbReference type="EMBL" id="NJHN03000012">
    <property type="protein sequence ID" value="KAH9426171.1"/>
    <property type="molecule type" value="Genomic_DNA"/>
</dbReference>
<reference evidence="1 2" key="2">
    <citation type="journal article" date="2022" name="Mol. Biol. Evol.">
        <title>Comparative Genomics Reveals Insights into the Divergent Evolution of Astigmatic Mites and Household Pest Adaptations.</title>
        <authorList>
            <person name="Xiong Q."/>
            <person name="Wan A.T."/>
            <person name="Liu X."/>
            <person name="Fung C.S."/>
            <person name="Xiao X."/>
            <person name="Malainual N."/>
            <person name="Hou J."/>
            <person name="Wang L."/>
            <person name="Wang M."/>
            <person name="Yang K.Y."/>
            <person name="Cui Y."/>
            <person name="Leung E.L."/>
            <person name="Nong W."/>
            <person name="Shin S.K."/>
            <person name="Au S.W."/>
            <person name="Jeong K.Y."/>
            <person name="Chew F.T."/>
            <person name="Hui J.H."/>
            <person name="Leung T.F."/>
            <person name="Tungtrongchitr A."/>
            <person name="Zhong N."/>
            <person name="Liu Z."/>
            <person name="Tsui S.K."/>
        </authorList>
    </citation>
    <scope>NUCLEOTIDE SEQUENCE [LARGE SCALE GENOMIC DNA]</scope>
    <source>
        <strain evidence="1">Derp</strain>
    </source>
</reference>
<comment type="caution">
    <text evidence="1">The sequence shown here is derived from an EMBL/GenBank/DDBJ whole genome shotgun (WGS) entry which is preliminary data.</text>
</comment>
<evidence type="ECO:0000313" key="1">
    <source>
        <dbReference type="EMBL" id="KAH9426171.1"/>
    </source>
</evidence>
<dbReference type="Proteomes" id="UP000887458">
    <property type="component" value="Unassembled WGS sequence"/>
</dbReference>
<evidence type="ECO:0000313" key="2">
    <source>
        <dbReference type="Proteomes" id="UP000887458"/>
    </source>
</evidence>
<proteinExistence type="predicted"/>
<accession>A0ABQ8JU68</accession>
<sequence>MDKNRNNLLFIHIKIRTNEDVDDADADENDRYIHCDDDNFNVFLLFEHNCRKSKQLIMDFEQQQQQQVNKLINSQVEKIKIEDLNR</sequence>
<protein>
    <submittedName>
        <fullName evidence="1">Uncharacterized protein</fullName>
    </submittedName>
</protein>
<reference evidence="1 2" key="1">
    <citation type="journal article" date="2018" name="J. Allergy Clin. Immunol.">
        <title>High-quality assembly of Dermatophagoides pteronyssinus genome and transcriptome reveals a wide range of novel allergens.</title>
        <authorList>
            <person name="Liu X.Y."/>
            <person name="Yang K.Y."/>
            <person name="Wang M.Q."/>
            <person name="Kwok J.S."/>
            <person name="Zeng X."/>
            <person name="Yang Z."/>
            <person name="Xiao X.J."/>
            <person name="Lau C.P."/>
            <person name="Li Y."/>
            <person name="Huang Z.M."/>
            <person name="Ba J.G."/>
            <person name="Yim A.K."/>
            <person name="Ouyang C.Y."/>
            <person name="Ngai S.M."/>
            <person name="Chan T.F."/>
            <person name="Leung E.L."/>
            <person name="Liu L."/>
            <person name="Liu Z.G."/>
            <person name="Tsui S.K."/>
        </authorList>
    </citation>
    <scope>NUCLEOTIDE SEQUENCE [LARGE SCALE GENOMIC DNA]</scope>
    <source>
        <strain evidence="1">Derp</strain>
    </source>
</reference>
<gene>
    <name evidence="1" type="ORF">DERP_007111</name>
</gene>
<name>A0ABQ8JU68_DERPT</name>
<organism evidence="1 2">
    <name type="scientific">Dermatophagoides pteronyssinus</name>
    <name type="common">European house dust mite</name>
    <dbReference type="NCBI Taxonomy" id="6956"/>
    <lineage>
        <taxon>Eukaryota</taxon>
        <taxon>Metazoa</taxon>
        <taxon>Ecdysozoa</taxon>
        <taxon>Arthropoda</taxon>
        <taxon>Chelicerata</taxon>
        <taxon>Arachnida</taxon>
        <taxon>Acari</taxon>
        <taxon>Acariformes</taxon>
        <taxon>Sarcoptiformes</taxon>
        <taxon>Astigmata</taxon>
        <taxon>Psoroptidia</taxon>
        <taxon>Analgoidea</taxon>
        <taxon>Pyroglyphidae</taxon>
        <taxon>Dermatophagoidinae</taxon>
        <taxon>Dermatophagoides</taxon>
    </lineage>
</organism>